<dbReference type="AlphaFoldDB" id="A0A3M7Q5U7"/>
<proteinExistence type="predicted"/>
<dbReference type="EMBL" id="REGN01007439">
    <property type="protein sequence ID" value="RNA06305.1"/>
    <property type="molecule type" value="Genomic_DNA"/>
</dbReference>
<evidence type="ECO:0000313" key="1">
    <source>
        <dbReference type="EMBL" id="RNA06305.1"/>
    </source>
</evidence>
<protein>
    <submittedName>
        <fullName evidence="1">Uncharacterized protein</fullName>
    </submittedName>
</protein>
<accession>A0A3M7Q5U7</accession>
<name>A0A3M7Q5U7_BRAPC</name>
<reference evidence="1 2" key="1">
    <citation type="journal article" date="2018" name="Sci. Rep.">
        <title>Genomic signatures of local adaptation to the degree of environmental predictability in rotifers.</title>
        <authorList>
            <person name="Franch-Gras L."/>
            <person name="Hahn C."/>
            <person name="Garcia-Roger E.M."/>
            <person name="Carmona M.J."/>
            <person name="Serra M."/>
            <person name="Gomez A."/>
        </authorList>
    </citation>
    <scope>NUCLEOTIDE SEQUENCE [LARGE SCALE GENOMIC DNA]</scope>
    <source>
        <strain evidence="1">HYR1</strain>
    </source>
</reference>
<organism evidence="1 2">
    <name type="scientific">Brachionus plicatilis</name>
    <name type="common">Marine rotifer</name>
    <name type="synonym">Brachionus muelleri</name>
    <dbReference type="NCBI Taxonomy" id="10195"/>
    <lineage>
        <taxon>Eukaryota</taxon>
        <taxon>Metazoa</taxon>
        <taxon>Spiralia</taxon>
        <taxon>Gnathifera</taxon>
        <taxon>Rotifera</taxon>
        <taxon>Eurotatoria</taxon>
        <taxon>Monogononta</taxon>
        <taxon>Pseudotrocha</taxon>
        <taxon>Ploima</taxon>
        <taxon>Brachionidae</taxon>
        <taxon>Brachionus</taxon>
    </lineage>
</organism>
<comment type="caution">
    <text evidence="1">The sequence shown here is derived from an EMBL/GenBank/DDBJ whole genome shotgun (WGS) entry which is preliminary data.</text>
</comment>
<dbReference type="Proteomes" id="UP000276133">
    <property type="component" value="Unassembled WGS sequence"/>
</dbReference>
<sequence length="85" mass="10084">MPKILIFELKEIFQNFEEFNGLCLKSIKFTTLGLNWLVVQYIAIVQTKECTYGFCETQKKIFKTEKNFFGRCVLLITKNIFNNFI</sequence>
<evidence type="ECO:0000313" key="2">
    <source>
        <dbReference type="Proteomes" id="UP000276133"/>
    </source>
</evidence>
<gene>
    <name evidence="1" type="ORF">BpHYR1_042375</name>
</gene>
<keyword evidence="2" id="KW-1185">Reference proteome</keyword>